<dbReference type="InterPro" id="IPR044885">
    <property type="entry name" value="PRESA_N_sf"/>
</dbReference>
<feature type="compositionally biased region" description="Basic and acidic residues" evidence="1">
    <location>
        <begin position="374"/>
        <end position="384"/>
    </location>
</feature>
<feature type="region of interest" description="Disordered" evidence="1">
    <location>
        <begin position="723"/>
        <end position="750"/>
    </location>
</feature>
<evidence type="ECO:0000313" key="5">
    <source>
        <dbReference type="EMBL" id="KJP85127.1"/>
    </source>
</evidence>
<feature type="compositionally biased region" description="Acidic residues" evidence="1">
    <location>
        <begin position="1025"/>
        <end position="1070"/>
    </location>
</feature>
<dbReference type="PANTHER" id="PTHR36193:SF23">
    <property type="entry name" value="PHISTB DOMAIN-CONTAINING RESA-LIKE PROTEIN 1"/>
    <property type="match status" value="1"/>
</dbReference>
<evidence type="ECO:0000259" key="2">
    <source>
        <dbReference type="Pfam" id="PF09687"/>
    </source>
</evidence>
<feature type="compositionally biased region" description="Polar residues" evidence="1">
    <location>
        <begin position="480"/>
        <end position="492"/>
    </location>
</feature>
<evidence type="ECO:0000259" key="4">
    <source>
        <dbReference type="Pfam" id="PF12887"/>
    </source>
</evidence>
<feature type="domain" description="Plasmodium RESA N-terminal" evidence="2">
    <location>
        <begin position="1259"/>
        <end position="1383"/>
    </location>
</feature>
<feature type="compositionally biased region" description="Basic and acidic residues" evidence="1">
    <location>
        <begin position="1071"/>
        <end position="1089"/>
    </location>
</feature>
<feature type="compositionally biased region" description="Low complexity" evidence="1">
    <location>
        <begin position="300"/>
        <end position="334"/>
    </location>
</feature>
<dbReference type="InterPro" id="IPR024290">
    <property type="entry name" value="SICA_extracell_a"/>
</dbReference>
<feature type="compositionally biased region" description="Pro residues" evidence="1">
    <location>
        <begin position="448"/>
        <end position="462"/>
    </location>
</feature>
<feature type="compositionally biased region" description="Gly residues" evidence="1">
    <location>
        <begin position="535"/>
        <end position="549"/>
    </location>
</feature>
<dbReference type="VEuPathDB" id="PlasmoDB:AK88_05237"/>
<feature type="compositionally biased region" description="Gly residues" evidence="1">
    <location>
        <begin position="504"/>
        <end position="514"/>
    </location>
</feature>
<name>A0A0D9QEA5_PLAFR</name>
<dbReference type="OMA" id="NESDEAH"/>
<feature type="compositionally biased region" description="Low complexity" evidence="1">
    <location>
        <begin position="494"/>
        <end position="503"/>
    </location>
</feature>
<evidence type="ECO:0000256" key="1">
    <source>
        <dbReference type="SAM" id="MobiDB-lite"/>
    </source>
</evidence>
<dbReference type="PANTHER" id="PTHR36193">
    <property type="entry name" value="PHISTB DOMAIN-CONTAINING RESA-LIKE PROTEIN 1"/>
    <property type="match status" value="1"/>
</dbReference>
<protein>
    <recommendedName>
        <fullName evidence="7">Plasmodium RESA N-terminal domain-containing protein</fullName>
    </recommendedName>
</protein>
<feature type="compositionally biased region" description="Polar residues" evidence="1">
    <location>
        <begin position="211"/>
        <end position="229"/>
    </location>
</feature>
<proteinExistence type="predicted"/>
<feature type="compositionally biased region" description="Acidic residues" evidence="1">
    <location>
        <begin position="1090"/>
        <end position="1109"/>
    </location>
</feature>
<sequence length="1447" mass="159821">MMEKKWIKAGSTKLKPGTQALDPANFEQGPWDPNLWIREGILRDMKDVGQEFFKYMEEGYDEAVLAQSCGDTGWTDQIPGVPTVGQTPGDRLQCKFMVGALFFMNAWGLGEHGGYDASAVATRLHTYIRCIIVNVFMFQLMKANCGRNHGIRQALRIFEPFMAIVPNGVNLNMCTWVVNNDLKVGGKVIGAEFDEWIMGNAKMKAKMNKLQKSARCTSRGTQTSNNGQGSIHLLQAGHVRNAMATGMTRILQKVRKRVKTLRRPVPSEDDDDDEDEDDEEDHDDDDEDAEEKDTNGKNSTNTTRAAAKPAATKPQAPASPVLPAPAAGATAQGAAGQGPGPAPAGPGPGQQPPPPPPDNDATEAGAAAVTPASKDTKETGKEYVPEDDELVNVKLRGSSGSISVVTSTTYNSGAPSQEDMEQYGNTTDPQSTGPDSPPGSSVNTSTDDPPPLNPPKPKPNPNPDQAGSTGSVPDGRDSTEAISPSPAGSPSEQAPAVVAAADGVSGGEGKGGADGARQPGSSGPGSTGPQNPGSSGPGSAGTGSTGTKGTGSSPSGGPSQGVHDPPQPPLPSPKPFDPRDLIPHTPAIIPEAVGIAIIAFLAWKYFAHLAKRRRTYRTVRDVPSPPLDEEILDHLQRGELPPPDYGYTMVKATQPASAAARRGPRPPRAHKRTIIELHLEVLNECEAAAWDTVKDDYLQILVEEFMGGNNTCTSSSDVCTPDDGLATQDSTTNAASPTRDTPTDADGTDACPLNEPDPWSCMESIQLETDTSPPNDPDPWNCMETMQLAPDTSPPKEDDPWSCMEPIQLPTEPGQPNEHDPDPWRCMEPIEFETNACPLHDPDPWSCIETIQLETHPCAPTAHDPDPWNCMETIHNMVYLNQTQTSTINVPQGTSPSQNGKAHSASSKGSKTHDKQAHRSFFSKTAALLVIVALYIFLKHQHDLQTQNVATSTLQIKNNVSRNLAMTREEATPSEEELELDPMVFEQYEDAEQTYEEPYEDVEEPYAGPYDDIEGVYSDELWDEAGEEDDYEEQEEEWTPEVQEEQEEQEEQEVQEEQEEQEEQEVQEVQEEVHYDGEGNIEHDSREEEYFGEEDEVQDEVYSDEDLEEQVARDKAESAGRQIEATAATGEAEESAEQVKNTEGDTISNNTQYFKKFLEGYMHIDCDVKEKKQVEENSKGLGYSIKKNLNKHAGNILQKYEEILPKNSERSLRYDKKDHIDSTDEIDELLFGDFKNLEKYGIDRTSAFSYETSCFDGRLRDSEINEKLQQIEEEPHKWELLSLYWQSYRNERSKYLALKKSLQEKFLEVKNKQSALTFRIYSGVWKKCAKVVRNNFTKQHEHVNDVFYTLIAKEKLSRDEFKEILNDFRASWKQVTTKTAEECMALIKEPIVLKVVYVENDPYTTGIRAASTYFVSVPFFPCVNNTYVNQELLIKYEYIESITSLTI</sequence>
<dbReference type="RefSeq" id="XP_012338262.1">
    <property type="nucleotide sequence ID" value="XM_012482839.1"/>
</dbReference>
<feature type="compositionally biased region" description="Low complexity" evidence="1">
    <location>
        <begin position="362"/>
        <end position="372"/>
    </location>
</feature>
<dbReference type="InterPro" id="IPR024288">
    <property type="entry name" value="SICA_C"/>
</dbReference>
<dbReference type="OrthoDB" id="376328at2759"/>
<feature type="compositionally biased region" description="Acidic residues" evidence="1">
    <location>
        <begin position="267"/>
        <end position="291"/>
    </location>
</feature>
<feature type="domain" description="Schizont-infected cell agglutination C-terminal" evidence="3">
    <location>
        <begin position="604"/>
        <end position="709"/>
    </location>
</feature>
<feature type="compositionally biased region" description="Polar residues" evidence="1">
    <location>
        <begin position="727"/>
        <end position="740"/>
    </location>
</feature>
<feature type="domain" description="Schizont-infected cell agglutination extracellular alpha" evidence="4">
    <location>
        <begin position="37"/>
        <end position="196"/>
    </location>
</feature>
<feature type="compositionally biased region" description="Low complexity" evidence="1">
    <location>
        <begin position="397"/>
        <end position="409"/>
    </location>
</feature>
<keyword evidence="6" id="KW-1185">Reference proteome</keyword>
<feature type="region of interest" description="Disordered" evidence="1">
    <location>
        <begin position="1025"/>
        <end position="1144"/>
    </location>
</feature>
<dbReference type="EMBL" id="KQ001747">
    <property type="protein sequence ID" value="KJP85127.1"/>
    <property type="molecule type" value="Genomic_DNA"/>
</dbReference>
<evidence type="ECO:0000259" key="3">
    <source>
        <dbReference type="Pfam" id="PF12879"/>
    </source>
</evidence>
<reference evidence="5 6" key="1">
    <citation type="submission" date="2014-03" db="EMBL/GenBank/DDBJ databases">
        <title>The Genome Sequence of Plasmodium fragile nilgiri.</title>
        <authorList>
            <consortium name="The Broad Institute Genomics Platform"/>
            <consortium name="The Broad Institute Genome Sequencing Center for Infectious Disease"/>
            <person name="Neafsey D."/>
            <person name="Duraisingh M."/>
            <person name="Young S.K."/>
            <person name="Zeng Q."/>
            <person name="Gargeya S."/>
            <person name="Abouelleil A."/>
            <person name="Alvarado L."/>
            <person name="Chapman S.B."/>
            <person name="Gainer-Dewar J."/>
            <person name="Goldberg J."/>
            <person name="Griggs A."/>
            <person name="Gujja S."/>
            <person name="Hansen M."/>
            <person name="Howarth C."/>
            <person name="Imamovic A."/>
            <person name="Larimer J."/>
            <person name="Pearson M."/>
            <person name="Poon T.W."/>
            <person name="Priest M."/>
            <person name="Roberts A."/>
            <person name="Saif S."/>
            <person name="Shea T."/>
            <person name="Sykes S."/>
            <person name="Wortman J."/>
            <person name="Nusbaum C."/>
            <person name="Birren B."/>
        </authorList>
    </citation>
    <scope>NUCLEOTIDE SEQUENCE [LARGE SCALE GENOMIC DNA]</scope>
    <source>
        <strain evidence="6">nilgiri</strain>
    </source>
</reference>
<dbReference type="Pfam" id="PF09687">
    <property type="entry name" value="PRESAN"/>
    <property type="match status" value="1"/>
</dbReference>
<evidence type="ECO:0008006" key="7">
    <source>
        <dbReference type="Google" id="ProtNLM"/>
    </source>
</evidence>
<evidence type="ECO:0000313" key="6">
    <source>
        <dbReference type="Proteomes" id="UP000054561"/>
    </source>
</evidence>
<feature type="region of interest" description="Disordered" evidence="1">
    <location>
        <begin position="887"/>
        <end position="917"/>
    </location>
</feature>
<feature type="compositionally biased region" description="Pro residues" evidence="1">
    <location>
        <begin position="340"/>
        <end position="358"/>
    </location>
</feature>
<dbReference type="InterPro" id="IPR019111">
    <property type="entry name" value="PRESA_N"/>
</dbReference>
<dbReference type="Pfam" id="PF12887">
    <property type="entry name" value="SICA_alpha"/>
    <property type="match status" value="1"/>
</dbReference>
<feature type="region of interest" description="Disordered" evidence="1">
    <location>
        <begin position="255"/>
        <end position="583"/>
    </location>
</feature>
<feature type="compositionally biased region" description="Polar residues" evidence="1">
    <location>
        <begin position="423"/>
        <end position="446"/>
    </location>
</feature>
<feature type="compositionally biased region" description="Pro residues" evidence="1">
    <location>
        <begin position="565"/>
        <end position="575"/>
    </location>
</feature>
<organism evidence="5 6">
    <name type="scientific">Plasmodium fragile</name>
    <dbReference type="NCBI Taxonomy" id="5857"/>
    <lineage>
        <taxon>Eukaryota</taxon>
        <taxon>Sar</taxon>
        <taxon>Alveolata</taxon>
        <taxon>Apicomplexa</taxon>
        <taxon>Aconoidasida</taxon>
        <taxon>Haemosporida</taxon>
        <taxon>Plasmodiidae</taxon>
        <taxon>Plasmodium</taxon>
        <taxon>Plasmodium (Plasmodium)</taxon>
    </lineage>
</organism>
<dbReference type="Proteomes" id="UP000054561">
    <property type="component" value="Unassembled WGS sequence"/>
</dbReference>
<accession>A0A0D9QEA5</accession>
<dbReference type="Pfam" id="PF12879">
    <property type="entry name" value="SICA_C"/>
    <property type="match status" value="1"/>
</dbReference>
<dbReference type="Gene3D" id="6.10.280.180">
    <property type="entry name" value="Plasmodium RESA, N-terminal helical domain"/>
    <property type="match status" value="1"/>
</dbReference>
<feature type="compositionally biased region" description="Low complexity" evidence="1">
    <location>
        <begin position="550"/>
        <end position="561"/>
    </location>
</feature>
<feature type="region of interest" description="Disordered" evidence="1">
    <location>
        <begin position="211"/>
        <end position="230"/>
    </location>
</feature>
<gene>
    <name evidence="5" type="ORF">AK88_05237</name>
</gene>
<feature type="compositionally biased region" description="Polar residues" evidence="1">
    <location>
        <begin position="887"/>
        <end position="899"/>
    </location>
</feature>
<feature type="compositionally biased region" description="Low complexity" evidence="1">
    <location>
        <begin position="900"/>
        <end position="909"/>
    </location>
</feature>
<dbReference type="GeneID" id="24270551"/>